<comment type="caution">
    <text evidence="2">The sequence shown here is derived from an EMBL/GenBank/DDBJ whole genome shotgun (WGS) entry which is preliminary data.</text>
</comment>
<dbReference type="VEuPathDB" id="TriTrypDB:TEOVI_000150800"/>
<evidence type="ECO:0000313" key="3">
    <source>
        <dbReference type="Proteomes" id="UP000195570"/>
    </source>
</evidence>
<dbReference type="Proteomes" id="UP000195570">
    <property type="component" value="Unassembled WGS sequence"/>
</dbReference>
<dbReference type="AlphaFoldDB" id="A0A1G4ICK8"/>
<name>A0A1G4ICK8_TRYEQ</name>
<evidence type="ECO:0000256" key="1">
    <source>
        <dbReference type="SAM" id="MobiDB-lite"/>
    </source>
</evidence>
<organism evidence="2 3">
    <name type="scientific">Trypanosoma equiperdum</name>
    <dbReference type="NCBI Taxonomy" id="5694"/>
    <lineage>
        <taxon>Eukaryota</taxon>
        <taxon>Discoba</taxon>
        <taxon>Euglenozoa</taxon>
        <taxon>Kinetoplastea</taxon>
        <taxon>Metakinetoplastina</taxon>
        <taxon>Trypanosomatida</taxon>
        <taxon>Trypanosomatidae</taxon>
        <taxon>Trypanosoma</taxon>
    </lineage>
</organism>
<dbReference type="GeneID" id="92375448"/>
<sequence>MFAPFFRSLKSNAIAQRGLFVAKTSLRQYRCRLFCSPSAVLLCSFSRDMPLSISQLRTRLRSQLQDGCPRMQSIDTEGQLTLTLARSRRPAEQEEALERAESLWRELEDSASPLPLTSITGLRVSLCTSMRRCALVARKQELAESWTRRFANLRNLQPMDFTTGANVAAGRVRGWQHGRPAEETDQEEMSGGVVDDDGAGAEGAGRKSGNKETPLQKYRQEVMMDHPMMQLAFKRGVHTPGPRYTGD</sequence>
<feature type="compositionally biased region" description="Acidic residues" evidence="1">
    <location>
        <begin position="183"/>
        <end position="199"/>
    </location>
</feature>
<feature type="region of interest" description="Disordered" evidence="1">
    <location>
        <begin position="178"/>
        <end position="218"/>
    </location>
</feature>
<dbReference type="RefSeq" id="XP_067080828.1">
    <property type="nucleotide sequence ID" value="XM_067224727.1"/>
</dbReference>
<evidence type="ECO:0000313" key="2">
    <source>
        <dbReference type="EMBL" id="SCU69939.1"/>
    </source>
</evidence>
<accession>A0A1G4ICK8</accession>
<reference evidence="2" key="1">
    <citation type="submission" date="2016-09" db="EMBL/GenBank/DDBJ databases">
        <authorList>
            <person name="Hebert L."/>
            <person name="Moumen B."/>
        </authorList>
    </citation>
    <scope>NUCLEOTIDE SEQUENCE [LARGE SCALE GENOMIC DNA]</scope>
    <source>
        <strain evidence="2">OVI</strain>
    </source>
</reference>
<keyword evidence="3" id="KW-1185">Reference proteome</keyword>
<protein>
    <submittedName>
        <fullName evidence="2">Uncharacterized protein</fullName>
    </submittedName>
</protein>
<dbReference type="EMBL" id="CZPT02001330">
    <property type="protein sequence ID" value="SCU69939.1"/>
    <property type="molecule type" value="Genomic_DNA"/>
</dbReference>
<proteinExistence type="predicted"/>
<gene>
    <name evidence="2" type="ORF">TEOVI_000150800</name>
</gene>